<protein>
    <submittedName>
        <fullName evidence="1">Uncharacterized protein</fullName>
    </submittedName>
</protein>
<gene>
    <name evidence="1" type="ORF">METZ01_LOCUS70271</name>
</gene>
<organism evidence="1">
    <name type="scientific">marine metagenome</name>
    <dbReference type="NCBI Taxonomy" id="408172"/>
    <lineage>
        <taxon>unclassified sequences</taxon>
        <taxon>metagenomes</taxon>
        <taxon>ecological metagenomes</taxon>
    </lineage>
</organism>
<proteinExistence type="predicted"/>
<dbReference type="EMBL" id="UINC01004866">
    <property type="protein sequence ID" value="SVA17417.1"/>
    <property type="molecule type" value="Genomic_DNA"/>
</dbReference>
<sequence>MDKAQDLATDHVEKMIDSIIPDAAKKELDKVIKDDPTHAFKTAKEALKGAVEGKLPITMKDGKIMPIELNIKIKYDPTTGSIDVEKAVK</sequence>
<evidence type="ECO:0000313" key="1">
    <source>
        <dbReference type="EMBL" id="SVA17417.1"/>
    </source>
</evidence>
<dbReference type="AlphaFoldDB" id="A0A381TRA1"/>
<accession>A0A381TRA1</accession>
<name>A0A381TRA1_9ZZZZ</name>
<reference evidence="1" key="1">
    <citation type="submission" date="2018-05" db="EMBL/GenBank/DDBJ databases">
        <authorList>
            <person name="Lanie J.A."/>
            <person name="Ng W.-L."/>
            <person name="Kazmierczak K.M."/>
            <person name="Andrzejewski T.M."/>
            <person name="Davidsen T.M."/>
            <person name="Wayne K.J."/>
            <person name="Tettelin H."/>
            <person name="Glass J.I."/>
            <person name="Rusch D."/>
            <person name="Podicherti R."/>
            <person name="Tsui H.-C.T."/>
            <person name="Winkler M.E."/>
        </authorList>
    </citation>
    <scope>NUCLEOTIDE SEQUENCE</scope>
</reference>